<feature type="domain" description="LysM" evidence="1">
    <location>
        <begin position="109"/>
        <end position="153"/>
    </location>
</feature>
<sequence>MAVRGAVITAGFLVLFLIIAIPKPASAGFFSDLLKLFGRVNIIDSKPALINESEASSGSNAPLLSAAQNPDPELDQNFPNLDIFQESALVAPANPLGTMQDRPDQDQIFIYTVKPGDTPSSIAKSFSISANTIMWANSLTSGANLKAGSQIVILPVSGVQYVVKKGDTIQSIAKKYSGDVTEILAFNGLAPGASLGVGSEVIIPNGELGASEAKPTPAQSQRYASLPNLIGYFLRPIQGGRKTQGIHGSNGVDLASACGSAIFSAANGTVLLVRNSGWNGGFGNFLVVNHPNGTQTLYAHNQKNLVTPGESVTQGQLVALVGNTGNTRGVTGCHVHFEIHGAKNPF</sequence>
<evidence type="ECO:0000313" key="3">
    <source>
        <dbReference type="Proteomes" id="UP000178710"/>
    </source>
</evidence>
<dbReference type="InterPro" id="IPR018392">
    <property type="entry name" value="LysM"/>
</dbReference>
<dbReference type="CDD" id="cd00118">
    <property type="entry name" value="LysM"/>
    <property type="match status" value="2"/>
</dbReference>
<dbReference type="EMBL" id="MHQK01000003">
    <property type="protein sequence ID" value="OHA02359.1"/>
    <property type="molecule type" value="Genomic_DNA"/>
</dbReference>
<dbReference type="PANTHER" id="PTHR21666">
    <property type="entry name" value="PEPTIDASE-RELATED"/>
    <property type="match status" value="1"/>
</dbReference>
<dbReference type="Proteomes" id="UP000178710">
    <property type="component" value="Unassembled WGS sequence"/>
</dbReference>
<dbReference type="Pfam" id="PF01551">
    <property type="entry name" value="Peptidase_M23"/>
    <property type="match status" value="1"/>
</dbReference>
<dbReference type="Gene3D" id="3.10.350.10">
    <property type="entry name" value="LysM domain"/>
    <property type="match status" value="2"/>
</dbReference>
<evidence type="ECO:0000259" key="1">
    <source>
        <dbReference type="PROSITE" id="PS51782"/>
    </source>
</evidence>
<gene>
    <name evidence="2" type="ORF">A3C12_00100</name>
</gene>
<dbReference type="GO" id="GO:0004222">
    <property type="term" value="F:metalloendopeptidase activity"/>
    <property type="evidence" value="ECO:0007669"/>
    <property type="project" value="TreeGrafter"/>
</dbReference>
<dbReference type="SUPFAM" id="SSF54106">
    <property type="entry name" value="LysM domain"/>
    <property type="match status" value="2"/>
</dbReference>
<dbReference type="InterPro" id="IPR050570">
    <property type="entry name" value="Cell_wall_metabolism_enzyme"/>
</dbReference>
<dbReference type="Pfam" id="PF01476">
    <property type="entry name" value="LysM"/>
    <property type="match status" value="2"/>
</dbReference>
<dbReference type="PANTHER" id="PTHR21666:SF270">
    <property type="entry name" value="MUREIN HYDROLASE ACTIVATOR ENVC"/>
    <property type="match status" value="1"/>
</dbReference>
<dbReference type="SMART" id="SM00257">
    <property type="entry name" value="LysM"/>
    <property type="match status" value="2"/>
</dbReference>
<dbReference type="InterPro" id="IPR011055">
    <property type="entry name" value="Dup_hybrid_motif"/>
</dbReference>
<dbReference type="InterPro" id="IPR036779">
    <property type="entry name" value="LysM_dom_sf"/>
</dbReference>
<dbReference type="PROSITE" id="PS51782">
    <property type="entry name" value="LYSM"/>
    <property type="match status" value="2"/>
</dbReference>
<feature type="domain" description="LysM" evidence="1">
    <location>
        <begin position="159"/>
        <end position="203"/>
    </location>
</feature>
<proteinExistence type="predicted"/>
<protein>
    <recommendedName>
        <fullName evidence="1">LysM domain-containing protein</fullName>
    </recommendedName>
</protein>
<dbReference type="AlphaFoldDB" id="A0A1G2KVB7"/>
<comment type="caution">
    <text evidence="2">The sequence shown here is derived from an EMBL/GenBank/DDBJ whole genome shotgun (WGS) entry which is preliminary data.</text>
</comment>
<dbReference type="Gene3D" id="2.70.70.10">
    <property type="entry name" value="Glucose Permease (Domain IIA)"/>
    <property type="match status" value="1"/>
</dbReference>
<name>A0A1G2KVB7_9BACT</name>
<reference evidence="2 3" key="1">
    <citation type="journal article" date="2016" name="Nat. Commun.">
        <title>Thousands of microbial genomes shed light on interconnected biogeochemical processes in an aquifer system.</title>
        <authorList>
            <person name="Anantharaman K."/>
            <person name="Brown C.T."/>
            <person name="Hug L.A."/>
            <person name="Sharon I."/>
            <person name="Castelle C.J."/>
            <person name="Probst A.J."/>
            <person name="Thomas B.C."/>
            <person name="Singh A."/>
            <person name="Wilkins M.J."/>
            <person name="Karaoz U."/>
            <person name="Brodie E.L."/>
            <person name="Williams K.H."/>
            <person name="Hubbard S.S."/>
            <person name="Banfield J.F."/>
        </authorList>
    </citation>
    <scope>NUCLEOTIDE SEQUENCE [LARGE SCALE GENOMIC DNA]</scope>
</reference>
<evidence type="ECO:0000313" key="2">
    <source>
        <dbReference type="EMBL" id="OHA02359.1"/>
    </source>
</evidence>
<accession>A0A1G2KVB7</accession>
<dbReference type="InterPro" id="IPR016047">
    <property type="entry name" value="M23ase_b-sheet_dom"/>
</dbReference>
<organism evidence="2 3">
    <name type="scientific">Candidatus Sungbacteria bacterium RIFCSPHIGHO2_02_FULL_49_20</name>
    <dbReference type="NCBI Taxonomy" id="1802272"/>
    <lineage>
        <taxon>Bacteria</taxon>
        <taxon>Candidatus Sungiibacteriota</taxon>
    </lineage>
</organism>
<dbReference type="CDD" id="cd12797">
    <property type="entry name" value="M23_peptidase"/>
    <property type="match status" value="1"/>
</dbReference>
<dbReference type="SUPFAM" id="SSF51261">
    <property type="entry name" value="Duplicated hybrid motif"/>
    <property type="match status" value="1"/>
</dbReference>